<feature type="repeat" description="WD" evidence="3">
    <location>
        <begin position="13"/>
        <end position="45"/>
    </location>
</feature>
<keyword evidence="2" id="KW-0677">Repeat</keyword>
<evidence type="ECO:0000256" key="2">
    <source>
        <dbReference type="ARBA" id="ARBA00022737"/>
    </source>
</evidence>
<dbReference type="PROSITE" id="PS50082">
    <property type="entry name" value="WD_REPEATS_2"/>
    <property type="match status" value="1"/>
</dbReference>
<evidence type="ECO:0000313" key="4">
    <source>
        <dbReference type="EMBL" id="OXB52101.1"/>
    </source>
</evidence>
<sequence length="45" mass="4729">MLAVLGQPSGSPVRVCRFSPDSAYLVSGAADGSIALWNVNSMKLY</sequence>
<keyword evidence="1 3" id="KW-0853">WD repeat</keyword>
<comment type="caution">
    <text evidence="4">The sequence shown here is derived from an EMBL/GenBank/DDBJ whole genome shotgun (WGS) entry which is preliminary data.</text>
</comment>
<dbReference type="STRING" id="9009.A0A226MA12"/>
<dbReference type="InterPro" id="IPR011047">
    <property type="entry name" value="Quinoprotein_ADH-like_sf"/>
</dbReference>
<dbReference type="Gene3D" id="2.130.10.10">
    <property type="entry name" value="YVTN repeat-like/Quinoprotein amine dehydrogenase"/>
    <property type="match status" value="1"/>
</dbReference>
<organism evidence="4 5">
    <name type="scientific">Callipepla squamata</name>
    <name type="common">Scaled quail</name>
    <dbReference type="NCBI Taxonomy" id="9009"/>
    <lineage>
        <taxon>Eukaryota</taxon>
        <taxon>Metazoa</taxon>
        <taxon>Chordata</taxon>
        <taxon>Craniata</taxon>
        <taxon>Vertebrata</taxon>
        <taxon>Euteleostomi</taxon>
        <taxon>Archelosauria</taxon>
        <taxon>Archosauria</taxon>
        <taxon>Dinosauria</taxon>
        <taxon>Saurischia</taxon>
        <taxon>Theropoda</taxon>
        <taxon>Coelurosauria</taxon>
        <taxon>Aves</taxon>
        <taxon>Neognathae</taxon>
        <taxon>Galloanserae</taxon>
        <taxon>Galliformes</taxon>
        <taxon>Odontophoridae</taxon>
        <taxon>Callipepla</taxon>
    </lineage>
</organism>
<dbReference type="InterPro" id="IPR019775">
    <property type="entry name" value="WD40_repeat_CS"/>
</dbReference>
<dbReference type="InterPro" id="IPR015943">
    <property type="entry name" value="WD40/YVTN_repeat-like_dom_sf"/>
</dbReference>
<dbReference type="SUPFAM" id="SSF50998">
    <property type="entry name" value="Quinoprotein alcohol dehydrogenase-like"/>
    <property type="match status" value="1"/>
</dbReference>
<dbReference type="AlphaFoldDB" id="A0A226MA12"/>
<dbReference type="OrthoDB" id="10064100at2759"/>
<dbReference type="PROSITE" id="PS00678">
    <property type="entry name" value="WD_REPEATS_1"/>
    <property type="match status" value="1"/>
</dbReference>
<evidence type="ECO:0000313" key="5">
    <source>
        <dbReference type="Proteomes" id="UP000198323"/>
    </source>
</evidence>
<dbReference type="PROSITE" id="PS50294">
    <property type="entry name" value="WD_REPEATS_REGION"/>
    <property type="match status" value="1"/>
</dbReference>
<reference evidence="4 5" key="1">
    <citation type="submission" date="2016-07" db="EMBL/GenBank/DDBJ databases">
        <title>Disparate Historic Effective Population Sizes Predicted by Modern Levels of Genome Diversity for the Scaled Quail (Callipepla squamata) and the Northern Bobwhite (Colinus virginianus): Inferences from First and Second Generation Draft Genome Assemblies for Sympatric New World Quail.</title>
        <authorList>
            <person name="Oldeschulte D.L."/>
            <person name="Halley Y.A."/>
            <person name="Bhattarai E.K."/>
            <person name="Brashear W.A."/>
            <person name="Hill J."/>
            <person name="Metz R.P."/>
            <person name="Johnson C.D."/>
            <person name="Rollins D."/>
            <person name="Peterson M.J."/>
            <person name="Bickhart D.M."/>
            <person name="Decker J.E."/>
            <person name="Seabury C.M."/>
        </authorList>
    </citation>
    <scope>NUCLEOTIDE SEQUENCE [LARGE SCALE GENOMIC DNA]</scope>
    <source>
        <strain evidence="4 5">Texas</strain>
        <tissue evidence="4">Leg muscle</tissue>
    </source>
</reference>
<dbReference type="Proteomes" id="UP000198323">
    <property type="component" value="Unassembled WGS sequence"/>
</dbReference>
<gene>
    <name evidence="4" type="ORF">ASZ78_011543</name>
</gene>
<name>A0A226MA12_CALSU</name>
<proteinExistence type="predicted"/>
<protein>
    <submittedName>
        <fullName evidence="4">Uncharacterized protein</fullName>
    </submittedName>
</protein>
<accession>A0A226MA12</accession>
<dbReference type="Pfam" id="PF00400">
    <property type="entry name" value="WD40"/>
    <property type="match status" value="1"/>
</dbReference>
<dbReference type="EMBL" id="MCFN01005414">
    <property type="protein sequence ID" value="OXB52101.1"/>
    <property type="molecule type" value="Genomic_DNA"/>
</dbReference>
<dbReference type="InterPro" id="IPR001680">
    <property type="entry name" value="WD40_rpt"/>
</dbReference>
<evidence type="ECO:0000256" key="3">
    <source>
        <dbReference type="PROSITE-ProRule" id="PRU00221"/>
    </source>
</evidence>
<evidence type="ECO:0000256" key="1">
    <source>
        <dbReference type="ARBA" id="ARBA00022574"/>
    </source>
</evidence>
<feature type="non-terminal residue" evidence="4">
    <location>
        <position position="45"/>
    </location>
</feature>
<keyword evidence="5" id="KW-1185">Reference proteome</keyword>